<accession>M1T315</accession>
<reference evidence="1" key="1">
    <citation type="journal article" date="2013" name="Nature">
        <title>A bacteriophage encodes its own CRISPR/Cas adaptive response to evade host innate immunity.</title>
        <authorList>
            <person name="Seed K.D."/>
            <person name="Lazinski D.W."/>
            <person name="Calderwood S.B."/>
            <person name="Camilli A."/>
        </authorList>
    </citation>
    <scope>NUCLEOTIDE SEQUENCE</scope>
    <source>
        <strain evidence="1">KS229</strain>
    </source>
</reference>
<dbReference type="PATRIC" id="fig|686.20.peg.3327"/>
<dbReference type="AlphaFoldDB" id="M1T315"/>
<name>M1T315_VIBCE</name>
<evidence type="ECO:0000313" key="1">
    <source>
        <dbReference type="EMBL" id="AGG36634.1"/>
    </source>
</evidence>
<organism evidence="1">
    <name type="scientific">Vibrio cholerae serotype O1 biovar El Tor</name>
    <dbReference type="NCBI Taxonomy" id="686"/>
    <lineage>
        <taxon>Bacteria</taxon>
        <taxon>Pseudomonadati</taxon>
        <taxon>Pseudomonadota</taxon>
        <taxon>Gammaproteobacteria</taxon>
        <taxon>Vibrionales</taxon>
        <taxon>Vibrionaceae</taxon>
        <taxon>Vibrio</taxon>
    </lineage>
</organism>
<proteinExistence type="predicted"/>
<dbReference type="EMBL" id="KC152961">
    <property type="protein sequence ID" value="AGG36634.1"/>
    <property type="molecule type" value="Genomic_DNA"/>
</dbReference>
<dbReference type="RefSeq" id="WP_000130749.1">
    <property type="nucleotide sequence ID" value="NZ_LJFI01000029.1"/>
</dbReference>
<sequence length="95" mass="10995">MTDLKSKKLIQIQNEIFSLCKILMKQHYRSNKKTAAIVAMLGLNLTGSQVVEMMQEIEGEKVSLSSVHKARERYRPIVKMLQEETNRLYSLHGFI</sequence>
<evidence type="ECO:0008006" key="2">
    <source>
        <dbReference type="Google" id="ProtNLM"/>
    </source>
</evidence>
<protein>
    <recommendedName>
        <fullName evidence="2">Transposase</fullName>
    </recommendedName>
</protein>